<reference evidence="4 5" key="1">
    <citation type="submission" date="2019-11" db="EMBL/GenBank/DDBJ databases">
        <title>Identification of a novel strain.</title>
        <authorList>
            <person name="Xu Q."/>
            <person name="Wang G."/>
        </authorList>
    </citation>
    <scope>NUCLEOTIDE SEQUENCE [LARGE SCALE GENOMIC DNA]</scope>
    <source>
        <strain evidence="5">xq</strain>
    </source>
</reference>
<evidence type="ECO:0000313" key="5">
    <source>
        <dbReference type="Proteomes" id="UP000440694"/>
    </source>
</evidence>
<dbReference type="GO" id="GO:0009236">
    <property type="term" value="P:cobalamin biosynthetic process"/>
    <property type="evidence" value="ECO:0007669"/>
    <property type="project" value="UniProtKB-UniPathway"/>
</dbReference>
<sequence>MRVLILGGTTEGYALAEALARDSRFAATYSLAGRTKTPLLPGGATRIGGFGGAQGLIDWMRGEKIDAIVDATHPYAARISANAVVAANALDLPLLRLQRPAWVPAAGDDWHEAADANAAVTALGPEPRTVFLTIGRTEVAAFRAAPQHRYLIRSVDAPEKNGLPPRAEVILHRGPFGLDDELSLMRAHGIGVVVSKNAGGEAAHAKIRAARQLQIPVVMIARPPLPAAPECRDVEAALAWLQDEITSAHGREPSERGV</sequence>
<dbReference type="AlphaFoldDB" id="A0A6I3KJZ4"/>
<dbReference type="EMBL" id="WMBQ01000001">
    <property type="protein sequence ID" value="MTD94759.1"/>
    <property type="molecule type" value="Genomic_DNA"/>
</dbReference>
<keyword evidence="5" id="KW-1185">Reference proteome</keyword>
<dbReference type="PROSITE" id="PS51014">
    <property type="entry name" value="COBK_CBIJ"/>
    <property type="match status" value="1"/>
</dbReference>
<dbReference type="NCBIfam" id="TIGR00715">
    <property type="entry name" value="precor6x_red"/>
    <property type="match status" value="1"/>
</dbReference>
<dbReference type="NCBIfam" id="NF005968">
    <property type="entry name" value="PRK08057.1-2"/>
    <property type="match status" value="1"/>
</dbReference>
<accession>A0A6I3KJZ4</accession>
<dbReference type="Pfam" id="PF02571">
    <property type="entry name" value="CbiJ"/>
    <property type="match status" value="1"/>
</dbReference>
<gene>
    <name evidence="4" type="ORF">GIW81_10495</name>
</gene>
<name>A0A6I3KJZ4_9HYPH</name>
<dbReference type="RefSeq" id="WP_154739138.1">
    <property type="nucleotide sequence ID" value="NZ_WMBQ01000001.1"/>
</dbReference>
<protein>
    <submittedName>
        <fullName evidence="4">Cobalt-precorrin-6A reductase</fullName>
        <ecNumber evidence="4">1.3.1.106</ecNumber>
    </submittedName>
</protein>
<dbReference type="Proteomes" id="UP000440694">
    <property type="component" value="Unassembled WGS sequence"/>
</dbReference>
<dbReference type="UniPathway" id="UPA00148"/>
<keyword evidence="3 4" id="KW-0560">Oxidoreductase</keyword>
<comment type="pathway">
    <text evidence="1">Cofactor biosynthesis; adenosylcobalamin biosynthesis.</text>
</comment>
<dbReference type="EC" id="1.3.1.106" evidence="4"/>
<evidence type="ECO:0000256" key="1">
    <source>
        <dbReference type="ARBA" id="ARBA00004953"/>
    </source>
</evidence>
<keyword evidence="2" id="KW-0169">Cobalamin biosynthesis</keyword>
<organism evidence="4 5">
    <name type="scientific">Hyphomicrobium album</name>
    <dbReference type="NCBI Taxonomy" id="2665159"/>
    <lineage>
        <taxon>Bacteria</taxon>
        <taxon>Pseudomonadati</taxon>
        <taxon>Pseudomonadota</taxon>
        <taxon>Alphaproteobacteria</taxon>
        <taxon>Hyphomicrobiales</taxon>
        <taxon>Hyphomicrobiaceae</taxon>
        <taxon>Hyphomicrobium</taxon>
    </lineage>
</organism>
<dbReference type="GO" id="GO:0016994">
    <property type="term" value="F:precorrin-6A reductase activity"/>
    <property type="evidence" value="ECO:0007669"/>
    <property type="project" value="InterPro"/>
</dbReference>
<dbReference type="PANTHER" id="PTHR36925">
    <property type="entry name" value="COBALT-PRECORRIN-6A REDUCTASE"/>
    <property type="match status" value="1"/>
</dbReference>
<comment type="caution">
    <text evidence="4">The sequence shown here is derived from an EMBL/GenBank/DDBJ whole genome shotgun (WGS) entry which is preliminary data.</text>
</comment>
<evidence type="ECO:0000256" key="3">
    <source>
        <dbReference type="ARBA" id="ARBA00023002"/>
    </source>
</evidence>
<proteinExistence type="predicted"/>
<dbReference type="InterPro" id="IPR003723">
    <property type="entry name" value="Precorrin-6x_reduct"/>
</dbReference>
<evidence type="ECO:0000256" key="2">
    <source>
        <dbReference type="ARBA" id="ARBA00022573"/>
    </source>
</evidence>
<dbReference type="PANTHER" id="PTHR36925:SF1">
    <property type="entry name" value="COBALT-PRECORRIN-6A REDUCTASE"/>
    <property type="match status" value="1"/>
</dbReference>
<evidence type="ECO:0000313" key="4">
    <source>
        <dbReference type="EMBL" id="MTD94759.1"/>
    </source>
</evidence>